<evidence type="ECO:0000313" key="2">
    <source>
        <dbReference type="EMBL" id="KIK35145.1"/>
    </source>
</evidence>
<dbReference type="Proteomes" id="UP000054485">
    <property type="component" value="Unassembled WGS sequence"/>
</dbReference>
<dbReference type="EMBL" id="KN835657">
    <property type="protein sequence ID" value="KIK35145.1"/>
    <property type="molecule type" value="Genomic_DNA"/>
</dbReference>
<proteinExistence type="predicted"/>
<dbReference type="STRING" id="930992.A0A0C9ZC72"/>
<feature type="compositionally biased region" description="Polar residues" evidence="1">
    <location>
        <begin position="8"/>
        <end position="19"/>
    </location>
</feature>
<accession>A0A0C9ZC72</accession>
<sequence length="247" mass="27493">MSIDADHQSPTQPTATTSDLKGKGQEVNPPAHEDMSYSEESGCDSSAEFPFEQFPSPPGDRSRDARVPNATASLDPPLMKFIYPPPPPLANDPSWYAQMVADVHRNRAHVKTELELARTEAAEALADVTLAEIELKAETKKMQDFLNRMASVAGKNFVRKMIRKVQQSMNTGDDNLDDEDEEELENEEYEESSASDEGEVPHRYAEEETFGGGDSEIEEGAQDAKDGTDGSRYVPQLRLHPILDFYR</sequence>
<reference evidence="3" key="2">
    <citation type="submission" date="2015-01" db="EMBL/GenBank/DDBJ databases">
        <title>Evolutionary Origins and Diversification of the Mycorrhizal Mutualists.</title>
        <authorList>
            <consortium name="DOE Joint Genome Institute"/>
            <consortium name="Mycorrhizal Genomics Consortium"/>
            <person name="Kohler A."/>
            <person name="Kuo A."/>
            <person name="Nagy L.G."/>
            <person name="Floudas D."/>
            <person name="Copeland A."/>
            <person name="Barry K.W."/>
            <person name="Cichocki N."/>
            <person name="Veneault-Fourrey C."/>
            <person name="LaButti K."/>
            <person name="Lindquist E.A."/>
            <person name="Lipzen A."/>
            <person name="Lundell T."/>
            <person name="Morin E."/>
            <person name="Murat C."/>
            <person name="Riley R."/>
            <person name="Ohm R."/>
            <person name="Sun H."/>
            <person name="Tunlid A."/>
            <person name="Henrissat B."/>
            <person name="Grigoriev I.V."/>
            <person name="Hibbett D.S."/>
            <person name="Martin F."/>
        </authorList>
    </citation>
    <scope>NUCLEOTIDE SEQUENCE [LARGE SCALE GENOMIC DNA]</scope>
    <source>
        <strain evidence="3">UH-Slu-Lm8-n1</strain>
    </source>
</reference>
<reference evidence="2 3" key="1">
    <citation type="submission" date="2014-04" db="EMBL/GenBank/DDBJ databases">
        <authorList>
            <consortium name="DOE Joint Genome Institute"/>
            <person name="Kuo A."/>
            <person name="Ruytinx J."/>
            <person name="Rineau F."/>
            <person name="Colpaert J."/>
            <person name="Kohler A."/>
            <person name="Nagy L.G."/>
            <person name="Floudas D."/>
            <person name="Copeland A."/>
            <person name="Barry K.W."/>
            <person name="Cichocki N."/>
            <person name="Veneault-Fourrey C."/>
            <person name="LaButti K."/>
            <person name="Lindquist E.A."/>
            <person name="Lipzen A."/>
            <person name="Lundell T."/>
            <person name="Morin E."/>
            <person name="Murat C."/>
            <person name="Sun H."/>
            <person name="Tunlid A."/>
            <person name="Henrissat B."/>
            <person name="Grigoriev I.V."/>
            <person name="Hibbett D.S."/>
            <person name="Martin F."/>
            <person name="Nordberg H.P."/>
            <person name="Cantor M.N."/>
            <person name="Hua S.X."/>
        </authorList>
    </citation>
    <scope>NUCLEOTIDE SEQUENCE [LARGE SCALE GENOMIC DNA]</scope>
    <source>
        <strain evidence="2 3">UH-Slu-Lm8-n1</strain>
    </source>
</reference>
<feature type="compositionally biased region" description="Acidic residues" evidence="1">
    <location>
        <begin position="174"/>
        <end position="198"/>
    </location>
</feature>
<dbReference type="OrthoDB" id="2680944at2759"/>
<dbReference type="AlphaFoldDB" id="A0A0C9ZC72"/>
<dbReference type="InParanoid" id="A0A0C9ZC72"/>
<name>A0A0C9ZC72_9AGAM</name>
<keyword evidence="3" id="KW-1185">Reference proteome</keyword>
<gene>
    <name evidence="2" type="ORF">CY34DRAFT_812383</name>
</gene>
<organism evidence="2 3">
    <name type="scientific">Suillus luteus UH-Slu-Lm8-n1</name>
    <dbReference type="NCBI Taxonomy" id="930992"/>
    <lineage>
        <taxon>Eukaryota</taxon>
        <taxon>Fungi</taxon>
        <taxon>Dikarya</taxon>
        <taxon>Basidiomycota</taxon>
        <taxon>Agaricomycotina</taxon>
        <taxon>Agaricomycetes</taxon>
        <taxon>Agaricomycetidae</taxon>
        <taxon>Boletales</taxon>
        <taxon>Suillineae</taxon>
        <taxon>Suillaceae</taxon>
        <taxon>Suillus</taxon>
    </lineage>
</organism>
<evidence type="ECO:0000256" key="1">
    <source>
        <dbReference type="SAM" id="MobiDB-lite"/>
    </source>
</evidence>
<dbReference type="HOGENOM" id="CLU_089413_0_0_1"/>
<evidence type="ECO:0000313" key="3">
    <source>
        <dbReference type="Proteomes" id="UP000054485"/>
    </source>
</evidence>
<feature type="region of interest" description="Disordered" evidence="1">
    <location>
        <begin position="166"/>
        <end position="234"/>
    </location>
</feature>
<feature type="region of interest" description="Disordered" evidence="1">
    <location>
        <begin position="1"/>
        <end position="79"/>
    </location>
</feature>
<protein>
    <submittedName>
        <fullName evidence="2">Uncharacterized protein</fullName>
    </submittedName>
</protein>